<dbReference type="GO" id="GO:0006002">
    <property type="term" value="P:fructose 6-phosphate metabolic process"/>
    <property type="evidence" value="ECO:0007669"/>
    <property type="project" value="TreeGrafter"/>
</dbReference>
<comment type="catalytic activity">
    <reaction evidence="1">
        <text>D-fructose 6-phosphate + L-glutamine = D-glucosamine 6-phosphate + L-glutamate</text>
        <dbReference type="Rhea" id="RHEA:13237"/>
        <dbReference type="ChEBI" id="CHEBI:29985"/>
        <dbReference type="ChEBI" id="CHEBI:58359"/>
        <dbReference type="ChEBI" id="CHEBI:58725"/>
        <dbReference type="ChEBI" id="CHEBI:61527"/>
        <dbReference type="EC" id="2.6.1.16"/>
    </reaction>
</comment>
<dbReference type="STRING" id="282676.B6F84_05125"/>
<evidence type="ECO:0000256" key="2">
    <source>
        <dbReference type="ARBA" id="ARBA00012916"/>
    </source>
</evidence>
<dbReference type="OrthoDB" id="372195at2157"/>
<evidence type="ECO:0000256" key="4">
    <source>
        <dbReference type="ARBA" id="ARBA00022679"/>
    </source>
</evidence>
<evidence type="ECO:0000259" key="7">
    <source>
        <dbReference type="PROSITE" id="PS51278"/>
    </source>
</evidence>
<dbReference type="GO" id="GO:0006487">
    <property type="term" value="P:protein N-linked glycosylation"/>
    <property type="evidence" value="ECO:0007669"/>
    <property type="project" value="TreeGrafter"/>
</dbReference>
<dbReference type="InterPro" id="IPR001347">
    <property type="entry name" value="SIS_dom"/>
</dbReference>
<evidence type="ECO:0000313" key="10">
    <source>
        <dbReference type="Proteomes" id="UP000193404"/>
    </source>
</evidence>
<keyword evidence="3" id="KW-0032">Aminotransferase</keyword>
<dbReference type="SUPFAM" id="SSF56235">
    <property type="entry name" value="N-terminal nucleophile aminohydrolases (Ntn hydrolases)"/>
    <property type="match status" value="1"/>
</dbReference>
<dbReference type="InterPro" id="IPR035490">
    <property type="entry name" value="GlmS/FrlB_SIS"/>
</dbReference>
<keyword evidence="4" id="KW-0808">Transferase</keyword>
<dbReference type="SUPFAM" id="SSF53697">
    <property type="entry name" value="SIS domain"/>
    <property type="match status" value="1"/>
</dbReference>
<dbReference type="InterPro" id="IPR035466">
    <property type="entry name" value="GlmS/AgaS_SIS"/>
</dbReference>
<dbReference type="Gene3D" id="3.60.20.10">
    <property type="entry name" value="Glutamine Phosphoribosylpyrophosphate, subunit 1, domain 1"/>
    <property type="match status" value="1"/>
</dbReference>
<reference evidence="9 10" key="1">
    <citation type="submission" date="2017-03" db="EMBL/GenBank/DDBJ databases">
        <title>Sulfur activation and transportation mechanism of thermophilic Archaea Acidianus manzaensis YN-25.</title>
        <authorList>
            <person name="Ma Y."/>
            <person name="Yang Y."/>
            <person name="Xia J."/>
        </authorList>
    </citation>
    <scope>NUCLEOTIDE SEQUENCE [LARGE SCALE GENOMIC DNA]</scope>
    <source>
        <strain evidence="9 10">YN-25</strain>
    </source>
</reference>
<dbReference type="PANTHER" id="PTHR10937">
    <property type="entry name" value="GLUCOSAMINE--FRUCTOSE-6-PHOSPHATE AMINOTRANSFERASE, ISOMERIZING"/>
    <property type="match status" value="1"/>
</dbReference>
<dbReference type="EMBL" id="CP020477">
    <property type="protein sequence ID" value="ARM75472.1"/>
    <property type="molecule type" value="Genomic_DNA"/>
</dbReference>
<dbReference type="GO" id="GO:0097367">
    <property type="term" value="F:carbohydrate derivative binding"/>
    <property type="evidence" value="ECO:0007669"/>
    <property type="project" value="InterPro"/>
</dbReference>
<keyword evidence="6" id="KW-0315">Glutamine amidotransferase</keyword>
<dbReference type="PROSITE" id="PS51278">
    <property type="entry name" value="GATASE_TYPE_2"/>
    <property type="match status" value="1"/>
</dbReference>
<dbReference type="NCBIfam" id="NF001484">
    <property type="entry name" value="PRK00331.1"/>
    <property type="match status" value="1"/>
</dbReference>
<evidence type="ECO:0000256" key="5">
    <source>
        <dbReference type="ARBA" id="ARBA00022737"/>
    </source>
</evidence>
<dbReference type="CDD" id="cd05008">
    <property type="entry name" value="SIS_GlmS_GlmD_1"/>
    <property type="match status" value="1"/>
</dbReference>
<dbReference type="PROSITE" id="PS51464">
    <property type="entry name" value="SIS"/>
    <property type="match status" value="2"/>
</dbReference>
<keyword evidence="10" id="KW-1185">Reference proteome</keyword>
<dbReference type="InterPro" id="IPR046348">
    <property type="entry name" value="SIS_dom_sf"/>
</dbReference>
<feature type="domain" description="Glutamine amidotransferase type-2" evidence="7">
    <location>
        <begin position="2"/>
        <end position="222"/>
    </location>
</feature>
<dbReference type="RefSeq" id="WP_148691242.1">
    <property type="nucleotide sequence ID" value="NZ_CP020477.1"/>
</dbReference>
<evidence type="ECO:0000313" key="9">
    <source>
        <dbReference type="EMBL" id="ARM75472.1"/>
    </source>
</evidence>
<dbReference type="Pfam" id="PF01380">
    <property type="entry name" value="SIS"/>
    <property type="match status" value="2"/>
</dbReference>
<feature type="domain" description="SIS" evidence="8">
    <location>
        <begin position="274"/>
        <end position="414"/>
    </location>
</feature>
<dbReference type="PANTHER" id="PTHR10937:SF0">
    <property type="entry name" value="GLUTAMINE--FRUCTOSE-6-PHOSPHATE TRANSAMINASE (ISOMERIZING)"/>
    <property type="match status" value="1"/>
</dbReference>
<gene>
    <name evidence="9" type="ORF">B6F84_05125</name>
</gene>
<organism evidence="9 10">
    <name type="scientific">Acidianus manzaensis</name>
    <dbReference type="NCBI Taxonomy" id="282676"/>
    <lineage>
        <taxon>Archaea</taxon>
        <taxon>Thermoproteota</taxon>
        <taxon>Thermoprotei</taxon>
        <taxon>Sulfolobales</taxon>
        <taxon>Sulfolobaceae</taxon>
        <taxon>Acidianus</taxon>
    </lineage>
</organism>
<dbReference type="Gene3D" id="3.40.50.10490">
    <property type="entry name" value="Glucose-6-phosphate isomerase like protein, domain 1"/>
    <property type="match status" value="2"/>
</dbReference>
<dbReference type="NCBIfam" id="TIGR01135">
    <property type="entry name" value="glmS"/>
    <property type="match status" value="1"/>
</dbReference>
<dbReference type="EC" id="2.6.1.16" evidence="2"/>
<protein>
    <recommendedName>
        <fullName evidence="2">glutamine--fructose-6-phosphate transaminase (isomerizing)</fullName>
        <ecNumber evidence="2">2.6.1.16</ecNumber>
    </recommendedName>
</protein>
<dbReference type="InterPro" id="IPR005855">
    <property type="entry name" value="GFAT"/>
</dbReference>
<dbReference type="CDD" id="cd05009">
    <property type="entry name" value="SIS_GlmS_GlmD_2"/>
    <property type="match status" value="1"/>
</dbReference>
<accession>A0A1W6JZ00</accession>
<keyword evidence="5" id="KW-0677">Repeat</keyword>
<dbReference type="AlphaFoldDB" id="A0A1W6JZ00"/>
<dbReference type="GO" id="GO:0004360">
    <property type="term" value="F:glutamine-fructose-6-phosphate transaminase (isomerizing) activity"/>
    <property type="evidence" value="ECO:0007669"/>
    <property type="project" value="UniProtKB-EC"/>
</dbReference>
<evidence type="ECO:0000256" key="6">
    <source>
        <dbReference type="ARBA" id="ARBA00022962"/>
    </source>
</evidence>
<evidence type="ECO:0000256" key="3">
    <source>
        <dbReference type="ARBA" id="ARBA00022576"/>
    </source>
</evidence>
<dbReference type="Proteomes" id="UP000193404">
    <property type="component" value="Chromosome"/>
</dbReference>
<feature type="domain" description="SIS" evidence="8">
    <location>
        <begin position="448"/>
        <end position="579"/>
    </location>
</feature>
<evidence type="ECO:0000256" key="1">
    <source>
        <dbReference type="ARBA" id="ARBA00001031"/>
    </source>
</evidence>
<dbReference type="InterPro" id="IPR017932">
    <property type="entry name" value="GATase_2_dom"/>
</dbReference>
<dbReference type="InterPro" id="IPR029055">
    <property type="entry name" value="Ntn_hydrolases_N"/>
</dbReference>
<sequence length="588" mass="64339">MGGIFGFVCKDPADVSTINAGLKRLIYRGYDSAGIAYLKDSSLVVKKILGNISKNEIKIDDKSRIALGQTRYASRGWPTIENAHPLLDCKENIAVVMDGVIDEYEKIREELQKQGHRFISTTDTEILSHILENSNNYVEKAIDILKNVKGIYSFAFIVRGIDSIFTANSGQPIIIGISSTSECKYISSDIPSLNGFAENAIIVPENSVAQISATEIKIVDINNNEIKPEIKRVKYKEEIAEKGGFSHFMLKEIYDIPSALINSYTSLMEKYLTLASMIVYGAKNVYVIGNGTSLHAGLISSYYFSEIGLNINVVSAAEFPYYALDNISTGSVIIAISQSGETTDVIRSVKIAKQRGAVILGITNSVGSRLALESNVYLPITAGPEMAVPATKTFTSTIVVLKTLATYTALHSGKKDKKDIEELRNNIEELSKQVSIKLPEMEKQAENIAEKIEKESLYVSSSGINYPIALEGALKFKEASMTHAEGMQLGELLHGPIVLTNKGYPIILIKPAEEQTEDLYNKIVKSIKDRGSMIITISNEGDITTVNTTRDLTPISNIIPLQLLAYKLGVKKGLPIDTPPGLVKAVII</sequence>
<proteinExistence type="predicted"/>
<dbReference type="KEGG" id="aman:B6F84_05125"/>
<dbReference type="GO" id="GO:0006047">
    <property type="term" value="P:UDP-N-acetylglucosamine metabolic process"/>
    <property type="evidence" value="ECO:0007669"/>
    <property type="project" value="TreeGrafter"/>
</dbReference>
<evidence type="ECO:0000259" key="8">
    <source>
        <dbReference type="PROSITE" id="PS51464"/>
    </source>
</evidence>
<name>A0A1W6JZ00_9CREN</name>
<dbReference type="GeneID" id="41590278"/>
<dbReference type="Pfam" id="PF13522">
    <property type="entry name" value="GATase_6"/>
    <property type="match status" value="1"/>
</dbReference>